<dbReference type="GO" id="GO:0009166">
    <property type="term" value="P:nucleotide catabolic process"/>
    <property type="evidence" value="ECO:0007669"/>
    <property type="project" value="TreeGrafter"/>
</dbReference>
<gene>
    <name evidence="2" type="ORF">EJ03DRAFT_325217</name>
</gene>
<dbReference type="Gene3D" id="1.10.150.450">
    <property type="match status" value="1"/>
</dbReference>
<dbReference type="InterPro" id="IPR010237">
    <property type="entry name" value="Pyr-5-nucltdase"/>
</dbReference>
<protein>
    <submittedName>
        <fullName evidence="2">Pyrimidine 5-nucleotidase</fullName>
    </submittedName>
</protein>
<dbReference type="FunFam" id="1.10.150.450:FF:000001">
    <property type="entry name" value="SDT1p Pyrimidine nucleotidase"/>
    <property type="match status" value="1"/>
</dbReference>
<reference evidence="2" key="1">
    <citation type="journal article" date="2020" name="Stud. Mycol.">
        <title>101 Dothideomycetes genomes: a test case for predicting lifestyles and emergence of pathogens.</title>
        <authorList>
            <person name="Haridas S."/>
            <person name="Albert R."/>
            <person name="Binder M."/>
            <person name="Bloem J."/>
            <person name="Labutti K."/>
            <person name="Salamov A."/>
            <person name="Andreopoulos B."/>
            <person name="Baker S."/>
            <person name="Barry K."/>
            <person name="Bills G."/>
            <person name="Bluhm B."/>
            <person name="Cannon C."/>
            <person name="Castanera R."/>
            <person name="Culley D."/>
            <person name="Daum C."/>
            <person name="Ezra D."/>
            <person name="Gonzalez J."/>
            <person name="Henrissat B."/>
            <person name="Kuo A."/>
            <person name="Liang C."/>
            <person name="Lipzen A."/>
            <person name="Lutzoni F."/>
            <person name="Magnuson J."/>
            <person name="Mondo S."/>
            <person name="Nolan M."/>
            <person name="Ohm R."/>
            <person name="Pangilinan J."/>
            <person name="Park H.-J."/>
            <person name="Ramirez L."/>
            <person name="Alfaro M."/>
            <person name="Sun H."/>
            <person name="Tritt A."/>
            <person name="Yoshinaga Y."/>
            <person name="Zwiers L.-H."/>
            <person name="Turgeon B."/>
            <person name="Goodwin S."/>
            <person name="Spatafora J."/>
            <person name="Crous P."/>
            <person name="Grigoriev I."/>
        </authorList>
    </citation>
    <scope>NUCLEOTIDE SEQUENCE</scope>
    <source>
        <strain evidence="2">CBS 116005</strain>
    </source>
</reference>
<proteinExistence type="predicted"/>
<dbReference type="Proteomes" id="UP000799436">
    <property type="component" value="Unassembled WGS sequence"/>
</dbReference>
<dbReference type="SFLD" id="SFLDG01132">
    <property type="entry name" value="C1.5.3:_5'-Nucleotidase_Like"/>
    <property type="match status" value="1"/>
</dbReference>
<dbReference type="PANTHER" id="PTHR47438">
    <property type="entry name" value="PHOSPHATE METABOLISM PROTEIN 8-RELATED"/>
    <property type="match status" value="1"/>
</dbReference>
<dbReference type="OrthoDB" id="1065058at2759"/>
<evidence type="ECO:0000313" key="2">
    <source>
        <dbReference type="EMBL" id="KAF2771982.1"/>
    </source>
</evidence>
<organism evidence="2 3">
    <name type="scientific">Teratosphaeria nubilosa</name>
    <dbReference type="NCBI Taxonomy" id="161662"/>
    <lineage>
        <taxon>Eukaryota</taxon>
        <taxon>Fungi</taxon>
        <taxon>Dikarya</taxon>
        <taxon>Ascomycota</taxon>
        <taxon>Pezizomycotina</taxon>
        <taxon>Dothideomycetes</taxon>
        <taxon>Dothideomycetidae</taxon>
        <taxon>Mycosphaerellales</taxon>
        <taxon>Teratosphaeriaceae</taxon>
        <taxon>Teratosphaeria</taxon>
    </lineage>
</organism>
<dbReference type="Pfam" id="PF00702">
    <property type="entry name" value="Hydrolase"/>
    <property type="match status" value="1"/>
</dbReference>
<evidence type="ECO:0000313" key="3">
    <source>
        <dbReference type="Proteomes" id="UP000799436"/>
    </source>
</evidence>
<dbReference type="GO" id="GO:0008252">
    <property type="term" value="F:nucleotidase activity"/>
    <property type="evidence" value="ECO:0007669"/>
    <property type="project" value="TreeGrafter"/>
</dbReference>
<accession>A0A6G1LHD2</accession>
<dbReference type="InterPro" id="IPR023214">
    <property type="entry name" value="HAD_sf"/>
</dbReference>
<dbReference type="PANTHER" id="PTHR47438:SF1">
    <property type="entry name" value="PHOSPHATE METABOLISM PROTEIN 8-RELATED"/>
    <property type="match status" value="1"/>
</dbReference>
<evidence type="ECO:0000256" key="1">
    <source>
        <dbReference type="SAM" id="MobiDB-lite"/>
    </source>
</evidence>
<dbReference type="NCBIfam" id="TIGR01509">
    <property type="entry name" value="HAD-SF-IA-v3"/>
    <property type="match status" value="1"/>
</dbReference>
<dbReference type="AlphaFoldDB" id="A0A6G1LHD2"/>
<dbReference type="SFLD" id="SFLDS00003">
    <property type="entry name" value="Haloacid_Dehalogenase"/>
    <property type="match status" value="1"/>
</dbReference>
<dbReference type="InterPro" id="IPR006439">
    <property type="entry name" value="HAD-SF_hydro_IA"/>
</dbReference>
<name>A0A6G1LHD2_9PEZI</name>
<dbReference type="Gene3D" id="3.40.50.1000">
    <property type="entry name" value="HAD superfamily/HAD-like"/>
    <property type="match status" value="1"/>
</dbReference>
<dbReference type="InterPro" id="IPR036412">
    <property type="entry name" value="HAD-like_sf"/>
</dbReference>
<keyword evidence="3" id="KW-1185">Reference proteome</keyword>
<dbReference type="NCBIfam" id="TIGR01993">
    <property type="entry name" value="Pyr-5-nucltdase"/>
    <property type="match status" value="1"/>
</dbReference>
<dbReference type="SFLD" id="SFLDG01129">
    <property type="entry name" value="C1.5:_HAD__Beta-PGM__Phosphata"/>
    <property type="match status" value="1"/>
</dbReference>
<dbReference type="SUPFAM" id="SSF56784">
    <property type="entry name" value="HAD-like"/>
    <property type="match status" value="1"/>
</dbReference>
<dbReference type="InterPro" id="IPR052791">
    <property type="entry name" value="SSM1_domain"/>
</dbReference>
<feature type="region of interest" description="Disordered" evidence="1">
    <location>
        <begin position="1"/>
        <end position="21"/>
    </location>
</feature>
<dbReference type="GO" id="GO:0006206">
    <property type="term" value="P:pyrimidine nucleobase metabolic process"/>
    <property type="evidence" value="ECO:0007669"/>
    <property type="project" value="TreeGrafter"/>
</dbReference>
<dbReference type="EMBL" id="ML995817">
    <property type="protein sequence ID" value="KAF2771982.1"/>
    <property type="molecule type" value="Genomic_DNA"/>
</dbReference>
<sequence>MSANGTLANKHPLDSTDGTTTSGKDGRKVFFFDIDNCLYPKSYKIHDHMSELIDVYFQNHLSVSKEEATELHQRYYKDYGLAIEGLVRHHKVDPMEYNAKVDDALPLEDIIRPNPRLRKLLVDIDHSNIKLWLFTNAYITHGRRVVKLLGIEDLFEGITYCDYAAEKLLCKPRPEMYAKAMREAGVSDVKDCYFVDDSALNARGAKEYGWRSVHLVEPDAKAPETPVADYQIADLEELREVFPEIFTAQREPQAGAST</sequence>